<evidence type="ECO:0000313" key="7">
    <source>
        <dbReference type="Proteomes" id="UP000051574"/>
    </source>
</evidence>
<evidence type="ECO:0000256" key="1">
    <source>
        <dbReference type="ARBA" id="ARBA00022723"/>
    </source>
</evidence>
<proteinExistence type="predicted"/>
<feature type="non-terminal residue" evidence="6">
    <location>
        <position position="392"/>
    </location>
</feature>
<dbReference type="CDD" id="cd16571">
    <property type="entry name" value="RING-HC_SIAHs"/>
    <property type="match status" value="1"/>
</dbReference>
<dbReference type="InterPro" id="IPR013083">
    <property type="entry name" value="Znf_RING/FYVE/PHD"/>
</dbReference>
<evidence type="ECO:0000256" key="3">
    <source>
        <dbReference type="ARBA" id="ARBA00022833"/>
    </source>
</evidence>
<evidence type="ECO:0000313" key="6">
    <source>
        <dbReference type="EMBL" id="KRT79321.1"/>
    </source>
</evidence>
<dbReference type="PANTHER" id="PTHR10315">
    <property type="entry name" value="E3 UBIQUITIN PROTEIN LIGASE SIAH"/>
    <property type="match status" value="1"/>
</dbReference>
<protein>
    <recommendedName>
        <fullName evidence="5">RING-type domain-containing protein</fullName>
    </recommendedName>
</protein>
<dbReference type="GO" id="GO:0061630">
    <property type="term" value="F:ubiquitin protein ligase activity"/>
    <property type="evidence" value="ECO:0007669"/>
    <property type="project" value="TreeGrafter"/>
</dbReference>
<dbReference type="PANTHER" id="PTHR10315:SF155">
    <property type="entry name" value="IP10571P"/>
    <property type="match status" value="1"/>
</dbReference>
<reference evidence="6 7" key="1">
    <citation type="submission" date="2015-09" db="EMBL/GenBank/DDBJ databases">
        <title>Draft genome of the scarab beetle Oryctes borbonicus.</title>
        <authorList>
            <person name="Meyer J.M."/>
            <person name="Markov G.V."/>
            <person name="Baskaran P."/>
            <person name="Herrmann M."/>
            <person name="Sommer R.J."/>
            <person name="Roedelsperger C."/>
        </authorList>
    </citation>
    <scope>NUCLEOTIDE SEQUENCE [LARGE SCALE GENOMIC DNA]</scope>
    <source>
        <strain evidence="6">OB123</strain>
        <tissue evidence="6">Whole animal</tissue>
    </source>
</reference>
<dbReference type="Gene3D" id="3.30.40.10">
    <property type="entry name" value="Zinc/RING finger domain, C3HC4 (zinc finger)"/>
    <property type="match status" value="1"/>
</dbReference>
<feature type="domain" description="RING-type" evidence="5">
    <location>
        <begin position="39"/>
        <end position="74"/>
    </location>
</feature>
<accession>A0A0T6AW06</accession>
<dbReference type="Pfam" id="PF21362">
    <property type="entry name" value="Sina_RING"/>
    <property type="match status" value="1"/>
</dbReference>
<keyword evidence="7" id="KW-1185">Reference proteome</keyword>
<dbReference type="AlphaFoldDB" id="A0A0T6AW06"/>
<keyword evidence="2 4" id="KW-0863">Zinc-finger</keyword>
<dbReference type="InterPro" id="IPR052088">
    <property type="entry name" value="E3_ubiquitin-ligase_SINA"/>
</dbReference>
<dbReference type="InterPro" id="IPR049548">
    <property type="entry name" value="Sina-like_RING"/>
</dbReference>
<keyword evidence="1" id="KW-0479">Metal-binding</keyword>
<organism evidence="6 7">
    <name type="scientific">Oryctes borbonicus</name>
    <dbReference type="NCBI Taxonomy" id="1629725"/>
    <lineage>
        <taxon>Eukaryota</taxon>
        <taxon>Metazoa</taxon>
        <taxon>Ecdysozoa</taxon>
        <taxon>Arthropoda</taxon>
        <taxon>Hexapoda</taxon>
        <taxon>Insecta</taxon>
        <taxon>Pterygota</taxon>
        <taxon>Neoptera</taxon>
        <taxon>Endopterygota</taxon>
        <taxon>Coleoptera</taxon>
        <taxon>Polyphaga</taxon>
        <taxon>Scarabaeiformia</taxon>
        <taxon>Scarabaeidae</taxon>
        <taxon>Dynastinae</taxon>
        <taxon>Oryctes</taxon>
    </lineage>
</organism>
<dbReference type="SUPFAM" id="SSF57850">
    <property type="entry name" value="RING/U-box"/>
    <property type="match status" value="1"/>
</dbReference>
<keyword evidence="3" id="KW-0862">Zinc</keyword>
<dbReference type="EMBL" id="LJIG01022673">
    <property type="protein sequence ID" value="KRT79321.1"/>
    <property type="molecule type" value="Genomic_DNA"/>
</dbReference>
<feature type="non-terminal residue" evidence="6">
    <location>
        <position position="1"/>
    </location>
</feature>
<evidence type="ECO:0000256" key="4">
    <source>
        <dbReference type="PROSITE-ProRule" id="PRU00175"/>
    </source>
</evidence>
<evidence type="ECO:0000259" key="5">
    <source>
        <dbReference type="PROSITE" id="PS50089"/>
    </source>
</evidence>
<dbReference type="PROSITE" id="PS50089">
    <property type="entry name" value="ZF_RING_2"/>
    <property type="match status" value="1"/>
</dbReference>
<dbReference type="Proteomes" id="UP000051574">
    <property type="component" value="Unassembled WGS sequence"/>
</dbReference>
<dbReference type="GO" id="GO:0008270">
    <property type="term" value="F:zinc ion binding"/>
    <property type="evidence" value="ECO:0007669"/>
    <property type="project" value="UniProtKB-KW"/>
</dbReference>
<gene>
    <name evidence="6" type="ORF">AMK59_8660</name>
</gene>
<dbReference type="GO" id="GO:0005737">
    <property type="term" value="C:cytoplasm"/>
    <property type="evidence" value="ECO:0007669"/>
    <property type="project" value="TreeGrafter"/>
</dbReference>
<evidence type="ECO:0000256" key="2">
    <source>
        <dbReference type="ARBA" id="ARBA00022771"/>
    </source>
</evidence>
<comment type="caution">
    <text evidence="6">The sequence shown here is derived from an EMBL/GenBank/DDBJ whole genome shotgun (WGS) entry which is preliminary data.</text>
</comment>
<dbReference type="InterPro" id="IPR001841">
    <property type="entry name" value="Znf_RING"/>
</dbReference>
<sequence length="392" mass="44243">WNVGADPLCSPEALCCGPMPTNLQRLTACMSSILNVLECPICLDTIPPPCFQCDNGHLICIRCKTKSEKCPVCRMKYNKGRSILADHIYTTISDVFGLKEETQDERNAKLNLIFRLKFKNKNVPGIKVTTANSNASKFFSKFNIGKSSSVENLSSNKSKSSTLSLDNEFNTNLKTKSLSTNEIFNVDPSASRSNSATRINKCNSLQANSFLNTNERSLSCHGSCEFLNVTVNEETAVSSEIFQSEVKNYKCPYEENCAFIITGDRIIEHFQDSHNGPLIQYFQSPIKLNLEDLLHGKHKTYLITMNKQVFILKSSHVAEEGNVQLWLWFLGDKEIANQYQMFSKIHNRENQELLSIHNSIYSLWTTSWQEIKSGKKGVLLSETIMDAMIKSD</sequence>
<name>A0A0T6AW06_9SCAR</name>
<dbReference type="OrthoDB" id="10009200at2759"/>